<dbReference type="InterPro" id="IPR029058">
    <property type="entry name" value="AB_hydrolase_fold"/>
</dbReference>
<evidence type="ECO:0000256" key="5">
    <source>
        <dbReference type="ARBA" id="ARBA00022729"/>
    </source>
</evidence>
<evidence type="ECO:0000256" key="6">
    <source>
        <dbReference type="ARBA" id="ARBA00022801"/>
    </source>
</evidence>
<comment type="caution">
    <text evidence="12">The sequence shown here is derived from an EMBL/GenBank/DDBJ whole genome shotgun (WGS) entry which is preliminary data.</text>
</comment>
<evidence type="ECO:0000256" key="2">
    <source>
        <dbReference type="ARBA" id="ARBA00022487"/>
    </source>
</evidence>
<evidence type="ECO:0000256" key="1">
    <source>
        <dbReference type="ARBA" id="ARBA00006249"/>
    </source>
</evidence>
<evidence type="ECO:0000256" key="3">
    <source>
        <dbReference type="ARBA" id="ARBA00022651"/>
    </source>
</evidence>
<dbReference type="RefSeq" id="XP_066703944.1">
    <property type="nucleotide sequence ID" value="XM_066838880.1"/>
</dbReference>
<evidence type="ECO:0000313" key="12">
    <source>
        <dbReference type="EMBL" id="KAK7961833.1"/>
    </source>
</evidence>
<dbReference type="SUPFAM" id="SSF53474">
    <property type="entry name" value="alpha/beta-Hydrolases"/>
    <property type="match status" value="1"/>
</dbReference>
<proteinExistence type="inferred from homology"/>
<keyword evidence="5" id="KW-0732">Signal</keyword>
<keyword evidence="3" id="KW-0624">Polysaccharide degradation</keyword>
<evidence type="ECO:0000256" key="10">
    <source>
        <dbReference type="RuleBase" id="RU361238"/>
    </source>
</evidence>
<keyword evidence="8" id="KW-1015">Disulfide bond</keyword>
<feature type="compositionally biased region" description="Basic residues" evidence="11">
    <location>
        <begin position="154"/>
        <end position="168"/>
    </location>
</feature>
<feature type="compositionally biased region" description="Basic residues" evidence="11">
    <location>
        <begin position="135"/>
        <end position="147"/>
    </location>
</feature>
<name>A0ABR1QPG4_9PEZI</name>
<dbReference type="Pfam" id="PF07519">
    <property type="entry name" value="Tannase"/>
    <property type="match status" value="1"/>
</dbReference>
<evidence type="ECO:0000256" key="7">
    <source>
        <dbReference type="ARBA" id="ARBA00022837"/>
    </source>
</evidence>
<keyword evidence="2" id="KW-0719">Serine esterase</keyword>
<evidence type="ECO:0000256" key="4">
    <source>
        <dbReference type="ARBA" id="ARBA00022723"/>
    </source>
</evidence>
<organism evidence="12 13">
    <name type="scientific">Apiospora aurea</name>
    <dbReference type="NCBI Taxonomy" id="335848"/>
    <lineage>
        <taxon>Eukaryota</taxon>
        <taxon>Fungi</taxon>
        <taxon>Dikarya</taxon>
        <taxon>Ascomycota</taxon>
        <taxon>Pezizomycotina</taxon>
        <taxon>Sordariomycetes</taxon>
        <taxon>Xylariomycetidae</taxon>
        <taxon>Amphisphaeriales</taxon>
        <taxon>Apiosporaceae</taxon>
        <taxon>Apiospora</taxon>
    </lineage>
</organism>
<keyword evidence="3" id="KW-0858">Xylan degradation</keyword>
<gene>
    <name evidence="12" type="ORF">PG986_002658</name>
</gene>
<keyword evidence="3" id="KW-0119">Carbohydrate metabolism</keyword>
<dbReference type="PANTHER" id="PTHR33938">
    <property type="entry name" value="FERULOYL ESTERASE B-RELATED"/>
    <property type="match status" value="1"/>
</dbReference>
<sequence length="527" mass="57415">MDQLASFLGFGSVTTGPVGLSSCAAASIPCPTSLPSAEFLSVEGHVVTNYTVTIPPGFKNSFAAPYSPLPILNFCNVTLIYSTRAWATTSGPKCGFPWAIWTASVTVVTGSVIRRRRRRPTAAVPRRPLLERPPPSRRRRRPLHRLHPPNPASRPRRRLRRRDHRRRAPGGADQGDAASALASKGNVDWAAVQNFASIASIGTRRRRHRPGRDRGLLRGESTVRVLYRLLDGRAPGRGAGAALAGDYDGYLAGAASVRCQDVTAALGPQTRMVELGYAPPACEMRELRRLAVQKCNGLDGVEDGLVSEPERCFGAFDPRAHVGDEFVCEETGRKLKITKEGGEIATLAWEGLREGDDVVWGGVGHQADLAGSRFSWVATACDYHNGTSSPECKPKPWSFATAWVQYFLLQDPATPSGPTAFFKSGLRDIERLVYLGRQWYTSILSAFDTDLSALRDGGGKLLMWHGMADEAVPLNNSRAYYDAVAAQDPDRIDEYLRYFEAPGLSHCGIGGNGNGLFPMRLLDVLRA</sequence>
<comment type="catalytic activity">
    <reaction evidence="9">
        <text>feruloyl-polysaccharide + H2O = ferulate + polysaccharide.</text>
        <dbReference type="EC" id="3.1.1.73"/>
    </reaction>
</comment>
<keyword evidence="6 10" id="KW-0378">Hydrolase</keyword>
<protein>
    <recommendedName>
        <fullName evidence="10">Carboxylic ester hydrolase</fullName>
        <ecNumber evidence="10">3.1.1.-</ecNumber>
    </recommendedName>
</protein>
<dbReference type="Gene3D" id="3.40.50.1820">
    <property type="entry name" value="alpha/beta hydrolase"/>
    <property type="match status" value="1"/>
</dbReference>
<evidence type="ECO:0000256" key="9">
    <source>
        <dbReference type="ARBA" id="ARBA00034075"/>
    </source>
</evidence>
<evidence type="ECO:0000256" key="8">
    <source>
        <dbReference type="ARBA" id="ARBA00023157"/>
    </source>
</evidence>
<dbReference type="Proteomes" id="UP001391051">
    <property type="component" value="Unassembled WGS sequence"/>
</dbReference>
<evidence type="ECO:0000313" key="13">
    <source>
        <dbReference type="Proteomes" id="UP001391051"/>
    </source>
</evidence>
<evidence type="ECO:0000256" key="11">
    <source>
        <dbReference type="SAM" id="MobiDB-lite"/>
    </source>
</evidence>
<keyword evidence="7" id="KW-0106">Calcium</keyword>
<accession>A0ABR1QPG4</accession>
<dbReference type="EC" id="3.1.1.-" evidence="10"/>
<dbReference type="EMBL" id="JAQQWE010000002">
    <property type="protein sequence ID" value="KAK7961833.1"/>
    <property type="molecule type" value="Genomic_DNA"/>
</dbReference>
<dbReference type="InterPro" id="IPR011118">
    <property type="entry name" value="Tannase/feruloyl_esterase"/>
</dbReference>
<reference evidence="12 13" key="1">
    <citation type="submission" date="2023-01" db="EMBL/GenBank/DDBJ databases">
        <title>Analysis of 21 Apiospora genomes using comparative genomics revels a genus with tremendous synthesis potential of carbohydrate active enzymes and secondary metabolites.</title>
        <authorList>
            <person name="Sorensen T."/>
        </authorList>
    </citation>
    <scope>NUCLEOTIDE SEQUENCE [LARGE SCALE GENOMIC DNA]</scope>
    <source>
        <strain evidence="12 13">CBS 24483</strain>
    </source>
</reference>
<keyword evidence="4" id="KW-0479">Metal-binding</keyword>
<feature type="region of interest" description="Disordered" evidence="11">
    <location>
        <begin position="114"/>
        <end position="179"/>
    </location>
</feature>
<dbReference type="GeneID" id="92071942"/>
<comment type="similarity">
    <text evidence="1 10">Belongs to the tannase family.</text>
</comment>
<dbReference type="PANTHER" id="PTHR33938:SF15">
    <property type="entry name" value="FERULOYL ESTERASE B-RELATED"/>
    <property type="match status" value="1"/>
</dbReference>
<keyword evidence="13" id="KW-1185">Reference proteome</keyword>